<keyword evidence="3" id="KW-0479">Metal-binding</keyword>
<gene>
    <name evidence="5" type="ORF">BG454_16930</name>
</gene>
<feature type="binding site" evidence="3">
    <location>
        <position position="196"/>
    </location>
    <ligand>
        <name>a divalent metal cation</name>
        <dbReference type="ChEBI" id="CHEBI:60240"/>
    </ligand>
</feature>
<evidence type="ECO:0000256" key="1">
    <source>
        <dbReference type="ARBA" id="ARBA00008853"/>
    </source>
</evidence>
<dbReference type="AlphaFoldDB" id="A0A2K8KHP2"/>
<accession>A0A2K8KHP2</accession>
<dbReference type="Pfam" id="PF08450">
    <property type="entry name" value="SGL"/>
    <property type="match status" value="1"/>
</dbReference>
<keyword evidence="3" id="KW-0862">Zinc</keyword>
<comment type="cofactor">
    <cofactor evidence="3">
        <name>Zn(2+)</name>
        <dbReference type="ChEBI" id="CHEBI:29105"/>
    </cofactor>
    <text evidence="3">Binds 1 divalent metal cation per subunit.</text>
</comment>
<feature type="domain" description="SMP-30/Gluconolactonase/LRE-like region" evidence="4">
    <location>
        <begin position="13"/>
        <end position="255"/>
    </location>
</feature>
<keyword evidence="6" id="KW-1185">Reference proteome</keyword>
<protein>
    <submittedName>
        <fullName evidence="5">Gluconolactonase</fullName>
    </submittedName>
</protein>
<feature type="binding site" evidence="3">
    <location>
        <position position="15"/>
    </location>
    <ligand>
        <name>a divalent metal cation</name>
        <dbReference type="ChEBI" id="CHEBI:60240"/>
    </ligand>
</feature>
<feature type="binding site" evidence="3">
    <location>
        <position position="98"/>
    </location>
    <ligand>
        <name>substrate</name>
    </ligand>
</feature>
<feature type="binding site" evidence="3">
    <location>
        <position position="100"/>
    </location>
    <ligand>
        <name>substrate</name>
    </ligand>
</feature>
<dbReference type="InterPro" id="IPR011042">
    <property type="entry name" value="6-blade_b-propeller_TolB-like"/>
</dbReference>
<dbReference type="PANTHER" id="PTHR10907">
    <property type="entry name" value="REGUCALCIN"/>
    <property type="match status" value="1"/>
</dbReference>
<reference evidence="5 6" key="1">
    <citation type="submission" date="2017-11" db="EMBL/GenBank/DDBJ databases">
        <title>Revised Sequence and Annotation of the Rhodobaca barguzinensis strain alga05 Genome.</title>
        <authorList>
            <person name="Kopejtka K."/>
            <person name="Tomasch J.M."/>
            <person name="Bunk B."/>
            <person name="Koblizek M."/>
        </authorList>
    </citation>
    <scope>NUCLEOTIDE SEQUENCE [LARGE SCALE GENOMIC DNA]</scope>
    <source>
        <strain evidence="6">alga05</strain>
    </source>
</reference>
<dbReference type="PANTHER" id="PTHR10907:SF47">
    <property type="entry name" value="REGUCALCIN"/>
    <property type="match status" value="1"/>
</dbReference>
<dbReference type="PRINTS" id="PR01790">
    <property type="entry name" value="SMP30FAMILY"/>
</dbReference>
<dbReference type="EMBL" id="CP024899">
    <property type="protein sequence ID" value="ATX67285.1"/>
    <property type="molecule type" value="Genomic_DNA"/>
</dbReference>
<evidence type="ECO:0000256" key="2">
    <source>
        <dbReference type="PIRSR" id="PIRSR605511-1"/>
    </source>
</evidence>
<dbReference type="GO" id="GO:0004341">
    <property type="term" value="F:gluconolactonase activity"/>
    <property type="evidence" value="ECO:0007669"/>
    <property type="project" value="TreeGrafter"/>
</dbReference>
<feature type="binding site" evidence="3">
    <location>
        <position position="146"/>
    </location>
    <ligand>
        <name>a divalent metal cation</name>
        <dbReference type="ChEBI" id="CHEBI:60240"/>
    </ligand>
</feature>
<name>A0A2K8KHP2_9RHOB</name>
<dbReference type="InterPro" id="IPR005511">
    <property type="entry name" value="SMP-30"/>
</dbReference>
<evidence type="ECO:0000259" key="4">
    <source>
        <dbReference type="Pfam" id="PF08450"/>
    </source>
</evidence>
<dbReference type="STRING" id="441209.GCA_001870665_03170"/>
<dbReference type="KEGG" id="rbg:BG454_16930"/>
<organism evidence="5 6">
    <name type="scientific">Roseinatronobacter bogoriensis subsp. barguzinensis</name>
    <dbReference type="NCBI Taxonomy" id="441209"/>
    <lineage>
        <taxon>Bacteria</taxon>
        <taxon>Pseudomonadati</taxon>
        <taxon>Pseudomonadota</taxon>
        <taxon>Alphaproteobacteria</taxon>
        <taxon>Rhodobacterales</taxon>
        <taxon>Paracoccaceae</taxon>
        <taxon>Roseinatronobacter</taxon>
    </lineage>
</organism>
<proteinExistence type="inferred from homology"/>
<dbReference type="Proteomes" id="UP000228948">
    <property type="component" value="Chromosome"/>
</dbReference>
<dbReference type="Gene3D" id="2.120.10.30">
    <property type="entry name" value="TolB, C-terminal domain"/>
    <property type="match status" value="1"/>
</dbReference>
<dbReference type="OrthoDB" id="2633250at2"/>
<evidence type="ECO:0000313" key="5">
    <source>
        <dbReference type="EMBL" id="ATX67285.1"/>
    </source>
</evidence>
<feature type="active site" description="Proton donor/acceptor" evidence="2">
    <location>
        <position position="196"/>
    </location>
</feature>
<dbReference type="RefSeq" id="WP_071481724.1">
    <property type="nucleotide sequence ID" value="NZ_CP024899.1"/>
</dbReference>
<dbReference type="GO" id="GO:0005509">
    <property type="term" value="F:calcium ion binding"/>
    <property type="evidence" value="ECO:0007669"/>
    <property type="project" value="TreeGrafter"/>
</dbReference>
<evidence type="ECO:0000313" key="6">
    <source>
        <dbReference type="Proteomes" id="UP000228948"/>
    </source>
</evidence>
<dbReference type="GO" id="GO:0019853">
    <property type="term" value="P:L-ascorbic acid biosynthetic process"/>
    <property type="evidence" value="ECO:0007669"/>
    <property type="project" value="TreeGrafter"/>
</dbReference>
<comment type="similarity">
    <text evidence="1">Belongs to the SMP-30/CGR1 family.</text>
</comment>
<evidence type="ECO:0000256" key="3">
    <source>
        <dbReference type="PIRSR" id="PIRSR605511-2"/>
    </source>
</evidence>
<dbReference type="SUPFAM" id="SSF63829">
    <property type="entry name" value="Calcium-dependent phosphotriesterase"/>
    <property type="match status" value="1"/>
</dbReference>
<dbReference type="InterPro" id="IPR013658">
    <property type="entry name" value="SGL"/>
</dbReference>
<sequence>MSFETVFPAQAALGECPLWCGQTQRLWWVDIEAPAIHCLDPATGQNDTIPMDENVGCIALRAGGGFIAGLRSGLWLLDADGRKEKLIANPQTDTSISRFNDGRADPWGRFWAGTIYEPRDRPDAALYRVGPDLDCARMAGDIKVSNGVAFSPDRRWMYHSDTPAHVIYRYPLDPDTGQIGPREIFHQFPFGHGRPDGAAVDRDGFYWSALYEGGRVVRLSPDGDIVAEYPVPARCPTMCAFGGPDLRTLFVTTARHGRSKQELKDWPQSGNLFAMQVEATGQPEPRFAG</sequence>